<dbReference type="RefSeq" id="WP_207247340.1">
    <property type="nucleotide sequence ID" value="NZ_JAFMOF010000002.1"/>
</dbReference>
<evidence type="ECO:0000313" key="1">
    <source>
        <dbReference type="EMBL" id="MBO0653807.1"/>
    </source>
</evidence>
<keyword evidence="2" id="KW-1185">Reference proteome</keyword>
<dbReference type="EMBL" id="JAFMOF010000002">
    <property type="protein sequence ID" value="MBO0653807.1"/>
    <property type="molecule type" value="Genomic_DNA"/>
</dbReference>
<proteinExistence type="predicted"/>
<reference evidence="1" key="1">
    <citation type="submission" date="2021-03" db="EMBL/GenBank/DDBJ databases">
        <title>Streptomyces strains.</title>
        <authorList>
            <person name="Lund M.B."/>
            <person name="Toerring T."/>
        </authorList>
    </citation>
    <scope>NUCLEOTIDE SEQUENCE</scope>
    <source>
        <strain evidence="1">JCM 4242</strain>
    </source>
</reference>
<organism evidence="1 2">
    <name type="scientific">Streptomyces triculaminicus</name>
    <dbReference type="NCBI Taxonomy" id="2816232"/>
    <lineage>
        <taxon>Bacteria</taxon>
        <taxon>Bacillati</taxon>
        <taxon>Actinomycetota</taxon>
        <taxon>Actinomycetes</taxon>
        <taxon>Kitasatosporales</taxon>
        <taxon>Streptomycetaceae</taxon>
        <taxon>Streptomyces</taxon>
    </lineage>
</organism>
<dbReference type="Proteomes" id="UP000664781">
    <property type="component" value="Unassembled WGS sequence"/>
</dbReference>
<sequence>MHRVTFVSRLLPPLAAAGAAPLEQAMRQLDVESNYELVRRLDPYVKGAATSAAELSAAVRAALAAHLPELVPHADQVIGFLAQYYGVEG</sequence>
<gene>
    <name evidence="1" type="ORF">J1792_13765</name>
</gene>
<evidence type="ECO:0000313" key="2">
    <source>
        <dbReference type="Proteomes" id="UP000664781"/>
    </source>
</evidence>
<dbReference type="AlphaFoldDB" id="A0A939FM72"/>
<name>A0A939FM72_9ACTN</name>
<comment type="caution">
    <text evidence="1">The sequence shown here is derived from an EMBL/GenBank/DDBJ whole genome shotgun (WGS) entry which is preliminary data.</text>
</comment>
<accession>A0A939FM72</accession>
<protein>
    <submittedName>
        <fullName evidence="1">Uncharacterized protein</fullName>
    </submittedName>
</protein>